<protein>
    <submittedName>
        <fullName evidence="4">DUF4976 domain-containing protein</fullName>
    </submittedName>
</protein>
<dbReference type="EMBL" id="QVLS01000010">
    <property type="protein sequence ID" value="RFP77575.1"/>
    <property type="molecule type" value="Genomic_DNA"/>
</dbReference>
<dbReference type="SUPFAM" id="SSF53649">
    <property type="entry name" value="Alkaline phosphatase-like"/>
    <property type="match status" value="1"/>
</dbReference>
<dbReference type="GO" id="GO:0046872">
    <property type="term" value="F:metal ion binding"/>
    <property type="evidence" value="ECO:0007669"/>
    <property type="project" value="UniProtKB-KW"/>
</dbReference>
<proteinExistence type="predicted"/>
<evidence type="ECO:0000259" key="3">
    <source>
        <dbReference type="Pfam" id="PF00884"/>
    </source>
</evidence>
<dbReference type="InterPro" id="IPR017850">
    <property type="entry name" value="Alkaline_phosphatase_core_sf"/>
</dbReference>
<dbReference type="Proteomes" id="UP000261931">
    <property type="component" value="Unassembled WGS sequence"/>
</dbReference>
<evidence type="ECO:0000256" key="2">
    <source>
        <dbReference type="ARBA" id="ARBA00022801"/>
    </source>
</evidence>
<evidence type="ECO:0000256" key="1">
    <source>
        <dbReference type="ARBA" id="ARBA00022723"/>
    </source>
</evidence>
<dbReference type="Pfam" id="PF00884">
    <property type="entry name" value="Sulfatase"/>
    <property type="match status" value="1"/>
</dbReference>
<keyword evidence="5" id="KW-1185">Reference proteome</keyword>
<reference evidence="4 5" key="1">
    <citation type="submission" date="2018-08" db="EMBL/GenBank/DDBJ databases">
        <title>Hydrogenophaga sp. LA-38 isolated from sludge.</title>
        <authorList>
            <person name="Im W.-T."/>
        </authorList>
    </citation>
    <scope>NUCLEOTIDE SEQUENCE [LARGE SCALE GENOMIC DNA]</scope>
    <source>
        <strain evidence="4 5">LA-38</strain>
    </source>
</reference>
<sequence>MRRPNFLVIVTDQHRADHLGCYGHPVLRTPHIDALAARGTRFERFHAASPVCMPNRASLLTGRYPSAHGLRVNGAALSVRATTFVEQLRRAGYRTASIGKSHVQPMTDRPAEGGAAAPAVDAWKDDGGDYTQEQPGHYAGLERHPLRTPYYGYDEVDLVTFHGDQAGGHYLQWLRRHLPEADRLRDRSSQLPHGYVCPQAHRTAIPEAFYPTSYIRDRAVDFLRGTRGQEQPFFAFVSFPDPHHPFTPPGRYWGLYDPADFVLRLPYEAHHNPPPPIAWCRERFLDGSRQRQGPHDAFFATEREIREAMALSAGMIAMIDDAVGDIVRALDDSGQREDTVIVFTSDHGDYLGDFNLMLKGALASRGITRVPFIWCDPRQGEPAVSQALASTIDIAPSVLARAAVEAYGGLQGRSLLDCLDGRGRGWDALLIEYQDSRTRQGFQRPACVRSLLTERHRLSVYQGESWGELYDHHQDPGETHNLWEAPGHRDTQSQLMQQLLRKMLAAVDTSPPARYAA</sequence>
<dbReference type="InterPro" id="IPR000917">
    <property type="entry name" value="Sulfatase_N"/>
</dbReference>
<evidence type="ECO:0000313" key="4">
    <source>
        <dbReference type="EMBL" id="RFP77575.1"/>
    </source>
</evidence>
<dbReference type="PANTHER" id="PTHR45953">
    <property type="entry name" value="IDURONATE 2-SULFATASE"/>
    <property type="match status" value="1"/>
</dbReference>
<name>A0A372EGL9_9BURK</name>
<dbReference type="RefSeq" id="WP_116959981.1">
    <property type="nucleotide sequence ID" value="NZ_QVLS01000010.1"/>
</dbReference>
<keyword evidence="2" id="KW-0378">Hydrolase</keyword>
<accession>A0A372EGL9</accession>
<keyword evidence="1" id="KW-0479">Metal-binding</keyword>
<dbReference type="GO" id="GO:0008484">
    <property type="term" value="F:sulfuric ester hydrolase activity"/>
    <property type="evidence" value="ECO:0007669"/>
    <property type="project" value="TreeGrafter"/>
</dbReference>
<dbReference type="AlphaFoldDB" id="A0A372EGL9"/>
<feature type="domain" description="Sulfatase N-terminal" evidence="3">
    <location>
        <begin position="4"/>
        <end position="402"/>
    </location>
</feature>
<organism evidence="4 5">
    <name type="scientific">Hydrogenophaga borbori</name>
    <dbReference type="NCBI Taxonomy" id="2294117"/>
    <lineage>
        <taxon>Bacteria</taxon>
        <taxon>Pseudomonadati</taxon>
        <taxon>Pseudomonadota</taxon>
        <taxon>Betaproteobacteria</taxon>
        <taxon>Burkholderiales</taxon>
        <taxon>Comamonadaceae</taxon>
        <taxon>Hydrogenophaga</taxon>
    </lineage>
</organism>
<gene>
    <name evidence="4" type="ORF">DY262_15305</name>
</gene>
<dbReference type="PANTHER" id="PTHR45953:SF1">
    <property type="entry name" value="IDURONATE 2-SULFATASE"/>
    <property type="match status" value="1"/>
</dbReference>
<comment type="caution">
    <text evidence="4">The sequence shown here is derived from an EMBL/GenBank/DDBJ whole genome shotgun (WGS) entry which is preliminary data.</text>
</comment>
<dbReference type="GO" id="GO:0005737">
    <property type="term" value="C:cytoplasm"/>
    <property type="evidence" value="ECO:0007669"/>
    <property type="project" value="TreeGrafter"/>
</dbReference>
<dbReference type="Gene3D" id="3.40.720.10">
    <property type="entry name" value="Alkaline Phosphatase, subunit A"/>
    <property type="match status" value="1"/>
</dbReference>
<evidence type="ECO:0000313" key="5">
    <source>
        <dbReference type="Proteomes" id="UP000261931"/>
    </source>
</evidence>